<name>A0A024UGY8_9STRA</name>
<dbReference type="PROSITE" id="PS51321">
    <property type="entry name" value="TFIIS_CENTRAL"/>
    <property type="match status" value="1"/>
</dbReference>
<proteinExistence type="predicted"/>
<dbReference type="SUPFAM" id="SSF46942">
    <property type="entry name" value="Elongation factor TFIIS domain 2"/>
    <property type="match status" value="1"/>
</dbReference>
<evidence type="ECO:0000313" key="4">
    <source>
        <dbReference type="EMBL" id="ETW04878.1"/>
    </source>
</evidence>
<feature type="compositionally biased region" description="Polar residues" evidence="2">
    <location>
        <begin position="822"/>
        <end position="851"/>
    </location>
</feature>
<protein>
    <recommendedName>
        <fullName evidence="3">TFIIS central domain-containing protein</fullName>
    </recommendedName>
</protein>
<dbReference type="AlphaFoldDB" id="A0A024UGY8"/>
<dbReference type="OrthoDB" id="79252at2759"/>
<feature type="domain" description="TFIIS central" evidence="3">
    <location>
        <begin position="288"/>
        <end position="414"/>
    </location>
</feature>
<organism evidence="4">
    <name type="scientific">Aphanomyces invadans</name>
    <dbReference type="NCBI Taxonomy" id="157072"/>
    <lineage>
        <taxon>Eukaryota</taxon>
        <taxon>Sar</taxon>
        <taxon>Stramenopiles</taxon>
        <taxon>Oomycota</taxon>
        <taxon>Saprolegniomycetes</taxon>
        <taxon>Saprolegniales</taxon>
        <taxon>Verrucalvaceae</taxon>
        <taxon>Aphanomyces</taxon>
    </lineage>
</organism>
<sequence length="880" mass="98448">MSVHVGPYVNDDAEFPELMAELRLWRKEVRWCVQRLLEEGTRYTIELTAPSLGAALYREAFGLYSVEVTSKAVHGRSWHQMEKGDFLVGMNNMNLVVDDLSLADVTSRVQTLPRPSYLQFVRLHKGATNEVQHRLRQIQKQADILEKQRHVLHNRALEFHVSVREDKVIKALLERQSEILAFVTRKVVWMKGGVNLSREHRLMDKMKMWMTLQLEKKLPVVPKPASISVVSEPRSSAPAIVPLSPRSSGMAKVIAPSKWPQQHVHFPVRNLWWIDDFPTVDLVWFGKEKEKNFNSLLKWYEDALQNDVSLATAKVLSEQIVKSLVRHWIDVRNSNTSVDPQKLRRDFLDHARQLKANLQANPNLRADIVQEVITPEALMTMSKDDMASPELFQQRQELQQSAMRQTILQPMEGNVLIKTRDGFREVPVPVTVAGSTIDIPETLSQYGNLQPDVLSQPTNVDSKGPAVATPTGPSTTKEMARHEPTPQVPPKPFPPTSFVPGHPQNVDAMRMNHDKDRMHQANSHIKPLPKRASPLPIPVPVSRPAASTAPPIKRHRSIDATSIKKTGSPLKRTRSTDDQTMRASQPQGPRPAPTTWKVNAPVVPSPAALAMDMSSLPNLTPSIEVQQTRGFIREIFTNQKSVIANVTKLIQVGNILGQQSVAPEIIAKTETISIPGMGSVVRVHIGKFTVQSTPEKGASMGQVKQNGVKAFVEAIENLRKVFVQVVEKYWSNRQRGMDKVPAAQELVQSFPDVIVQDTQARPKEFICTWHINNVLVCRQAHAEEYEAKVCGWKSFSDFLESMISKVVKGSHPSAKKSRTDEGPTTASTISRGSLKPTSRAPTGVVSKSSRPSGECSPASPHSPVDCYEAEIMPSKYSRQH</sequence>
<gene>
    <name evidence="4" type="ORF">H310_03990</name>
</gene>
<dbReference type="Pfam" id="PF07500">
    <property type="entry name" value="TFIIS_M"/>
    <property type="match status" value="1"/>
</dbReference>
<accession>A0A024UGY8</accession>
<dbReference type="GO" id="GO:0006351">
    <property type="term" value="P:DNA-templated transcription"/>
    <property type="evidence" value="ECO:0007669"/>
    <property type="project" value="InterPro"/>
</dbReference>
<feature type="coiled-coil region" evidence="1">
    <location>
        <begin position="128"/>
        <end position="155"/>
    </location>
</feature>
<evidence type="ECO:0000256" key="2">
    <source>
        <dbReference type="SAM" id="MobiDB-lite"/>
    </source>
</evidence>
<feature type="compositionally biased region" description="Basic and acidic residues" evidence="2">
    <location>
        <begin position="510"/>
        <end position="519"/>
    </location>
</feature>
<dbReference type="InterPro" id="IPR003618">
    <property type="entry name" value="TFIIS_cen_dom"/>
</dbReference>
<feature type="region of interest" description="Disordered" evidence="2">
    <location>
        <begin position="809"/>
        <end position="866"/>
    </location>
</feature>
<feature type="compositionally biased region" description="Pro residues" evidence="2">
    <location>
        <begin position="486"/>
        <end position="497"/>
    </location>
</feature>
<dbReference type="RefSeq" id="XP_008866316.1">
    <property type="nucleotide sequence ID" value="XM_008868094.1"/>
</dbReference>
<dbReference type="Gene3D" id="1.10.472.30">
    <property type="entry name" value="Transcription elongation factor S-II, central domain"/>
    <property type="match status" value="1"/>
</dbReference>
<dbReference type="GeneID" id="20081040"/>
<keyword evidence="1" id="KW-0175">Coiled coil</keyword>
<evidence type="ECO:0000256" key="1">
    <source>
        <dbReference type="SAM" id="Coils"/>
    </source>
</evidence>
<reference evidence="4" key="1">
    <citation type="submission" date="2013-12" db="EMBL/GenBank/DDBJ databases">
        <title>The Genome Sequence of Aphanomyces invadans NJM9701.</title>
        <authorList>
            <consortium name="The Broad Institute Genomics Platform"/>
            <person name="Russ C."/>
            <person name="Tyler B."/>
            <person name="van West P."/>
            <person name="Dieguez-Uribeondo J."/>
            <person name="Young S.K."/>
            <person name="Zeng Q."/>
            <person name="Gargeya S."/>
            <person name="Fitzgerald M."/>
            <person name="Abouelleil A."/>
            <person name="Alvarado L."/>
            <person name="Chapman S.B."/>
            <person name="Gainer-Dewar J."/>
            <person name="Goldberg J."/>
            <person name="Griggs A."/>
            <person name="Gujja S."/>
            <person name="Hansen M."/>
            <person name="Howarth C."/>
            <person name="Imamovic A."/>
            <person name="Ireland A."/>
            <person name="Larimer J."/>
            <person name="McCowan C."/>
            <person name="Murphy C."/>
            <person name="Pearson M."/>
            <person name="Poon T.W."/>
            <person name="Priest M."/>
            <person name="Roberts A."/>
            <person name="Saif S."/>
            <person name="Shea T."/>
            <person name="Sykes S."/>
            <person name="Wortman J."/>
            <person name="Nusbaum C."/>
            <person name="Birren B."/>
        </authorList>
    </citation>
    <scope>NUCLEOTIDE SEQUENCE [LARGE SCALE GENOMIC DNA]</scope>
    <source>
        <strain evidence="4">NJM9701</strain>
    </source>
</reference>
<dbReference type="VEuPathDB" id="FungiDB:H310_03990"/>
<dbReference type="EMBL" id="KI913957">
    <property type="protein sequence ID" value="ETW04878.1"/>
    <property type="molecule type" value="Genomic_DNA"/>
</dbReference>
<feature type="region of interest" description="Disordered" evidence="2">
    <location>
        <begin position="456"/>
        <end position="598"/>
    </location>
</feature>
<dbReference type="InterPro" id="IPR036575">
    <property type="entry name" value="TFIIS_cen_dom_sf"/>
</dbReference>
<evidence type="ECO:0000259" key="3">
    <source>
        <dbReference type="PROSITE" id="PS51321"/>
    </source>
</evidence>